<evidence type="ECO:0000313" key="5">
    <source>
        <dbReference type="Proteomes" id="UP000476934"/>
    </source>
</evidence>
<keyword evidence="5" id="KW-1185">Reference proteome</keyword>
<accession>A0A0A6V901</accession>
<dbReference type="STRING" id="363870.NG54_14740"/>
<protein>
    <submittedName>
        <fullName evidence="2 3">Phosphohydrolase</fullName>
    </submittedName>
</protein>
<dbReference type="SUPFAM" id="SSF109604">
    <property type="entry name" value="HD-domain/PDEase-like"/>
    <property type="match status" value="1"/>
</dbReference>
<evidence type="ECO:0000313" key="2">
    <source>
        <dbReference type="EMBL" id="KHD84560.1"/>
    </source>
</evidence>
<reference evidence="2 4" key="1">
    <citation type="submission" date="2014-10" db="EMBL/GenBank/DDBJ databases">
        <title>Draft genome of phytase producing Bacillus ginsengihumi strain M2.11.</title>
        <authorList>
            <person name="Toymentseva A."/>
            <person name="Boulygina E.A."/>
            <person name="Kazakov S.V."/>
            <person name="Kayumov I."/>
            <person name="Suleimanova A.D."/>
            <person name="Mardanova A.M."/>
            <person name="Maria S.N."/>
            <person name="Sergey M.Y."/>
            <person name="Sharipova M.R."/>
        </authorList>
    </citation>
    <scope>NUCLEOTIDE SEQUENCE [LARGE SCALE GENOMIC DNA]</scope>
    <source>
        <strain evidence="2 4">M2.11</strain>
    </source>
</reference>
<dbReference type="InterPro" id="IPR052194">
    <property type="entry name" value="MESH1"/>
</dbReference>
<evidence type="ECO:0000259" key="1">
    <source>
        <dbReference type="SMART" id="SM00471"/>
    </source>
</evidence>
<dbReference type="EMBL" id="JRUN01000052">
    <property type="protein sequence ID" value="KHD84560.1"/>
    <property type="molecule type" value="Genomic_DNA"/>
</dbReference>
<dbReference type="Proteomes" id="UP000030588">
    <property type="component" value="Unassembled WGS sequence"/>
</dbReference>
<sequence length="177" mass="20436">MDIVEHAIQFATKAHDGQYRKGSDIPYITHPFAVAMLLRSEGCPDEVVAAGLLHDTVEDTNVTLEDIKINFGDTVAHIVEGCSEPNKSLSWEERKRHTIQYLKTADQSVRLVACADKFHNLRSIRDDLEHNGEEVWKKFKRGRRQQEWYYKNIVTSLEQGPSFPLLEKLRKEIELVF</sequence>
<dbReference type="Pfam" id="PF13328">
    <property type="entry name" value="HD_4"/>
    <property type="match status" value="1"/>
</dbReference>
<reference evidence="3 5" key="3">
    <citation type="submission" date="2020-03" db="EMBL/GenBank/DDBJ databases">
        <title>Bacillus aquiflavi sp. nov., isolated from yellow water of strong flavor Chinese baijiu in Yibin region of China.</title>
        <authorList>
            <person name="Xie J."/>
        </authorList>
    </citation>
    <scope>NUCLEOTIDE SEQUENCE [LARGE SCALE GENOMIC DNA]</scope>
    <source>
        <strain evidence="3 5">Gsoil 114</strain>
    </source>
</reference>
<dbReference type="AlphaFoldDB" id="A0A0A6V901"/>
<reference evidence="3" key="2">
    <citation type="submission" date="2020-02" db="EMBL/GenBank/DDBJ databases">
        <authorList>
            <person name="Feng H."/>
        </authorList>
    </citation>
    <scope>NUCLEOTIDE SEQUENCE [LARGE SCALE GENOMIC DNA]</scope>
    <source>
        <strain evidence="3">Gsoil 114</strain>
    </source>
</reference>
<comment type="caution">
    <text evidence="2">The sequence shown here is derived from an EMBL/GenBank/DDBJ whole genome shotgun (WGS) entry which is preliminary data.</text>
</comment>
<dbReference type="RefSeq" id="WP_025730725.1">
    <property type="nucleotide sequence ID" value="NZ_JAAIWK010000006.1"/>
</dbReference>
<dbReference type="EMBL" id="JAAIWK010000006">
    <property type="protein sequence ID" value="NEY19458.1"/>
    <property type="molecule type" value="Genomic_DNA"/>
</dbReference>
<dbReference type="GO" id="GO:0008893">
    <property type="term" value="F:guanosine-3',5'-bis(diphosphate) 3'-diphosphatase activity"/>
    <property type="evidence" value="ECO:0007669"/>
    <property type="project" value="TreeGrafter"/>
</dbReference>
<organism evidence="2 4">
    <name type="scientific">Heyndrickxia ginsengihumi</name>
    <dbReference type="NCBI Taxonomy" id="363870"/>
    <lineage>
        <taxon>Bacteria</taxon>
        <taxon>Bacillati</taxon>
        <taxon>Bacillota</taxon>
        <taxon>Bacilli</taxon>
        <taxon>Bacillales</taxon>
        <taxon>Bacillaceae</taxon>
        <taxon>Heyndrickxia</taxon>
    </lineage>
</organism>
<dbReference type="SMART" id="SM00471">
    <property type="entry name" value="HDc"/>
    <property type="match status" value="1"/>
</dbReference>
<dbReference type="PANTHER" id="PTHR46246">
    <property type="entry name" value="GUANOSINE-3',5'-BIS(DIPHOSPHATE) 3'-PYROPHOSPHOHYDROLASE MESH1"/>
    <property type="match status" value="1"/>
</dbReference>
<dbReference type="Proteomes" id="UP000476934">
    <property type="component" value="Unassembled WGS sequence"/>
</dbReference>
<dbReference type="Gene3D" id="1.10.3210.10">
    <property type="entry name" value="Hypothetical protein af1432"/>
    <property type="match status" value="1"/>
</dbReference>
<feature type="domain" description="HD/PDEase" evidence="1">
    <location>
        <begin position="23"/>
        <end position="130"/>
    </location>
</feature>
<dbReference type="OrthoDB" id="9802385at2"/>
<keyword evidence="2" id="KW-0378">Hydrolase</keyword>
<gene>
    <name evidence="3" type="ORF">G4D61_05675</name>
    <name evidence="2" type="ORF">NG54_14740</name>
</gene>
<proteinExistence type="predicted"/>
<evidence type="ECO:0000313" key="3">
    <source>
        <dbReference type="EMBL" id="NEY19458.1"/>
    </source>
</evidence>
<evidence type="ECO:0000313" key="4">
    <source>
        <dbReference type="Proteomes" id="UP000030588"/>
    </source>
</evidence>
<dbReference type="PANTHER" id="PTHR46246:SF1">
    <property type="entry name" value="GUANOSINE-3',5'-BIS(DIPHOSPHATE) 3'-PYROPHOSPHOHYDROLASE MESH1"/>
    <property type="match status" value="1"/>
</dbReference>
<name>A0A0A6V901_9BACI</name>
<dbReference type="InterPro" id="IPR003607">
    <property type="entry name" value="HD/PDEase_dom"/>
</dbReference>